<dbReference type="Pfam" id="PF06262">
    <property type="entry name" value="Zincin_1"/>
    <property type="match status" value="1"/>
</dbReference>
<proteinExistence type="predicted"/>
<name>A0A0G1UC89_9BACT</name>
<dbReference type="InterPro" id="IPR010428">
    <property type="entry name" value="Zincin_1"/>
</dbReference>
<dbReference type="SUPFAM" id="SSF55486">
    <property type="entry name" value="Metalloproteases ('zincins'), catalytic domain"/>
    <property type="match status" value="1"/>
</dbReference>
<sequence length="125" mass="14219">MDRERFEELVAVGLKRIPARFLEKLKNVAIMVEDEPTAEQLLSVGIRKDGGDTLLGLYEGVSNLEGGHTHRIFPDRITIFRFPILEQAGRDEEISIIVADTIRHEIAHHFGMSEDEVARAERGRR</sequence>
<evidence type="ECO:0000313" key="2">
    <source>
        <dbReference type="Proteomes" id="UP000034956"/>
    </source>
</evidence>
<comment type="caution">
    <text evidence="1">The sequence shown here is derived from an EMBL/GenBank/DDBJ whole genome shotgun (WGS) entry which is preliminary data.</text>
</comment>
<dbReference type="InterPro" id="IPR038555">
    <property type="entry name" value="Zincin_1_sf"/>
</dbReference>
<evidence type="ECO:0008006" key="3">
    <source>
        <dbReference type="Google" id="ProtNLM"/>
    </source>
</evidence>
<dbReference type="CDD" id="cd12952">
    <property type="entry name" value="MMP_ACEL2062"/>
    <property type="match status" value="1"/>
</dbReference>
<dbReference type="Proteomes" id="UP000034956">
    <property type="component" value="Unassembled WGS sequence"/>
</dbReference>
<dbReference type="AlphaFoldDB" id="A0A0G1UC89"/>
<evidence type="ECO:0000313" key="1">
    <source>
        <dbReference type="EMBL" id="KKU91766.1"/>
    </source>
</evidence>
<organism evidence="1 2">
    <name type="scientific">Candidatus Jorgensenbacteria bacterium GW2011_GWA1_48_11</name>
    <dbReference type="NCBI Taxonomy" id="1618660"/>
    <lineage>
        <taxon>Bacteria</taxon>
        <taxon>Candidatus Joergenseniibacteriota</taxon>
    </lineage>
</organism>
<dbReference type="Gene3D" id="3.30.2010.20">
    <property type="match status" value="1"/>
</dbReference>
<gene>
    <name evidence="1" type="ORF">UY23_C0001G0372</name>
</gene>
<reference evidence="1 2" key="1">
    <citation type="journal article" date="2015" name="Nature">
        <title>rRNA introns, odd ribosomes, and small enigmatic genomes across a large radiation of phyla.</title>
        <authorList>
            <person name="Brown C.T."/>
            <person name="Hug L.A."/>
            <person name="Thomas B.C."/>
            <person name="Sharon I."/>
            <person name="Castelle C.J."/>
            <person name="Singh A."/>
            <person name="Wilkins M.J."/>
            <person name="Williams K.H."/>
            <person name="Banfield J.F."/>
        </authorList>
    </citation>
    <scope>NUCLEOTIDE SEQUENCE [LARGE SCALE GENOMIC DNA]</scope>
</reference>
<protein>
    <recommendedName>
        <fullName evidence="3">Metallopeptidase family protein</fullName>
    </recommendedName>
</protein>
<accession>A0A0G1UC89</accession>
<dbReference type="EMBL" id="LCPF01000001">
    <property type="protein sequence ID" value="KKU91766.1"/>
    <property type="molecule type" value="Genomic_DNA"/>
</dbReference>